<dbReference type="EMBL" id="LSSM01002762">
    <property type="protein sequence ID" value="OMJ20415.1"/>
    <property type="molecule type" value="Genomic_DNA"/>
</dbReference>
<feature type="region of interest" description="Disordered" evidence="1">
    <location>
        <begin position="1159"/>
        <end position="1201"/>
    </location>
</feature>
<sequence length="1421" mass="158579">MGTTSNIPKKQYKTKLKQEKSNTKAIIQQLASSNYILPRYKSKYKLLASQKRANLMKNRDEFNKKVLLPKPTMNYMQSQQTAHVHSLFKTPKPEHIINTKILPNNEASSTSNENLTLYRELSTTNLSNRKILILPRGKTEISRLDEPGISNIKSPNINYEFYTHGNKVSGPSNYTISTNDDYRSPLLQTKSINTKKISLNEPEVFNVKSESSVSISHLESGGASKFTEIKPSSENINLIKQEVNEINHKAYPTINNKNNPPTSKNDFQDIKPKFEHLGPASAAFMSEKTHILPPTIATANTCSDAIEKSPTCAIAISPDPLAKNQLNIETTPENCAKIELMGTGSIGKTLVERPILSNFRIDPSDELLLSQLTSVSNQLLSIKASGSAFGPVKNKAAKNLALDADNSSYESLAGDDDLLNTSKYSRSFDASDQYEIAMDNTNIQQLPKTSRFLGPISSSRNRDLGLKSDSRKDSELVYYPNSYFSYKEKINPLNEFVDFNAYRKINQKVNRSYGNPHLYRKSYSYNTARDDGGHVSPKKYQPEIFGSSSRKRSIYERTIRSNNKSGHCNFEELLDHASKARNLKQGKIGRKSSLENSDIYSERVIIENKKQDINPLYISPQSITKKKVNEVPHAHTNHESYNPINNGTGLRIPSELSAKPQELRSTSMSSIYKTNQINNIEARLARQSVGWVGNRMTDDDGETTETDREIIEFLSIKAKKRKANFPIYTTRANIAVRKDALLKNKLEKSELTTAGNEFENIGETSETLSRKFKNIDEYKEFMAESIFNDITSRANKSIHANIGGRVCKNSHEGMRLDAKRIFDTAEKNEVNSDTSSNGENDSYSNKSGKYSGGKRSKSLGYITSAKYMVHRSLMLRRPISLKKRKSQTNERSHLAYNSSFHVPSGKISSRINLCANEERAGRGLLNDSSSISDREDSECCDGYVSVISKSEYSKMKRYRQKYCSQGKKKKYSTVNDFIESYGKSAQPIGLQCSGGSRQVTNVGLTKASYVGASAFRTMNSGTETETDNDIFSGKGRAEFKLQDFVHRLYGSKANAHLSQQLEYEAGYKSRPTGDQLPMQRTHLDYPKSAGAVLDFGKGRMRSRRSSMNYFLEDEAKTETESEGEFLKKYSYHKFLMRLVSAPKHGCNVGDGISNYSSVAGGCSNSSSSSSSSSSSTSSSSNSSSSGISLQKMVGTAGSRNDVVTELDTKNEIEKVDEIGIVAVPKESPEYLKQQLIDNQGVYKLPEIESRSIYGNENSPPLPLHQGTGFVFGGKSGSGYGSGIGKRKRIEFACHEDKRIAGRYLKTKKYYLNGNNKVVYSPKLFEEYKLDLVTEARRRAHNDGSSSACRYNFGSDCIGYCSNLRYTNASCGGLLGYGNGGRSVRGRHEIRRQSDGVAGAESLSYLRSPYSEKYVCFRTKNH</sequence>
<evidence type="ECO:0000313" key="2">
    <source>
        <dbReference type="EMBL" id="OMJ20415.1"/>
    </source>
</evidence>
<comment type="caution">
    <text evidence="2">The sequence shown here is derived from an EMBL/GenBank/DDBJ whole genome shotgun (WGS) entry which is preliminary data.</text>
</comment>
<feature type="compositionally biased region" description="Low complexity" evidence="1">
    <location>
        <begin position="1163"/>
        <end position="1185"/>
    </location>
</feature>
<reference evidence="3" key="1">
    <citation type="submission" date="2017-01" db="EMBL/GenBank/DDBJ databases">
        <authorList>
            <person name="Wang Y."/>
            <person name="White M."/>
            <person name="Kvist S."/>
            <person name="Moncalvo J.-M."/>
        </authorList>
    </citation>
    <scope>NUCLEOTIDE SEQUENCE [LARGE SCALE GENOMIC DNA]</scope>
    <source>
        <strain evidence="3">ID-206-W2</strain>
    </source>
</reference>
<organism evidence="2 3">
    <name type="scientific">Smittium culicis</name>
    <dbReference type="NCBI Taxonomy" id="133412"/>
    <lineage>
        <taxon>Eukaryota</taxon>
        <taxon>Fungi</taxon>
        <taxon>Fungi incertae sedis</taxon>
        <taxon>Zoopagomycota</taxon>
        <taxon>Kickxellomycotina</taxon>
        <taxon>Harpellomycetes</taxon>
        <taxon>Harpellales</taxon>
        <taxon>Legeriomycetaceae</taxon>
        <taxon>Smittium</taxon>
    </lineage>
</organism>
<dbReference type="OrthoDB" id="5646098at2759"/>
<dbReference type="Proteomes" id="UP000187429">
    <property type="component" value="Unassembled WGS sequence"/>
</dbReference>
<proteinExistence type="predicted"/>
<name>A0A1R1Y0M1_9FUNG</name>
<evidence type="ECO:0000256" key="1">
    <source>
        <dbReference type="SAM" id="MobiDB-lite"/>
    </source>
</evidence>
<feature type="compositionally biased region" description="Polar residues" evidence="1">
    <location>
        <begin position="831"/>
        <end position="841"/>
    </location>
</feature>
<accession>A0A1R1Y0M1</accession>
<feature type="region of interest" description="Disordered" evidence="1">
    <location>
        <begin position="827"/>
        <end position="855"/>
    </location>
</feature>
<keyword evidence="3" id="KW-1185">Reference proteome</keyword>
<evidence type="ECO:0000313" key="3">
    <source>
        <dbReference type="Proteomes" id="UP000187429"/>
    </source>
</evidence>
<protein>
    <submittedName>
        <fullName evidence="2">Uncharacterized protein</fullName>
    </submittedName>
</protein>
<gene>
    <name evidence="2" type="ORF">AYI69_g6210</name>
</gene>